<evidence type="ECO:0000313" key="2">
    <source>
        <dbReference type="EMBL" id="CAI5447141.1"/>
    </source>
</evidence>
<dbReference type="PANTHER" id="PTHR47629">
    <property type="entry name" value="C-TYPE LECTIN-RELATED"/>
    <property type="match status" value="1"/>
</dbReference>
<evidence type="ECO:0000313" key="3">
    <source>
        <dbReference type="Proteomes" id="UP001152747"/>
    </source>
</evidence>
<dbReference type="CDD" id="cd00037">
    <property type="entry name" value="CLECT"/>
    <property type="match status" value="1"/>
</dbReference>
<dbReference type="InterPro" id="IPR001304">
    <property type="entry name" value="C-type_lectin-like"/>
</dbReference>
<dbReference type="EMBL" id="CANHGI010000004">
    <property type="protein sequence ID" value="CAI5447141.1"/>
    <property type="molecule type" value="Genomic_DNA"/>
</dbReference>
<protein>
    <recommendedName>
        <fullName evidence="1">C-type lectin domain-containing protein</fullName>
    </recommendedName>
</protein>
<accession>A0A9P1IN73</accession>
<sequence>MVITWGRLTCDIGCTQIETDFETCYDNCLQDDNCIVAHTSGENHCSTCRAEYYFAIQSLSAENSDGMKVAIKANLTECPVSPNSTFYYNDYTIGYSDEAWHIFASSSGPFKSCPCRHNTFNRALGDWCIRVINGTVNYQGAIDGCAALGGVLSGIESLEEQFFISTESSSILDNSDVKEGSLWLGLHRSDSCLKENSTAPICTKVFVWTDNFTIGSQMIMWSLGEPNYVDQVEDCVQMAIYSDILSGNMSDVSCEISTAPTLINTIRGYVCGQQPS</sequence>
<dbReference type="InterPro" id="IPR006583">
    <property type="entry name" value="PAN-3_domain"/>
</dbReference>
<gene>
    <name evidence="2" type="ORF">CAMP_LOCUS9778</name>
</gene>
<dbReference type="SUPFAM" id="SSF56436">
    <property type="entry name" value="C-type lectin-like"/>
    <property type="match status" value="1"/>
</dbReference>
<dbReference type="PROSITE" id="PS50041">
    <property type="entry name" value="C_TYPE_LECTIN_2"/>
    <property type="match status" value="1"/>
</dbReference>
<evidence type="ECO:0000259" key="1">
    <source>
        <dbReference type="PROSITE" id="PS50041"/>
    </source>
</evidence>
<dbReference type="SMART" id="SM00034">
    <property type="entry name" value="CLECT"/>
    <property type="match status" value="1"/>
</dbReference>
<dbReference type="Pfam" id="PF08277">
    <property type="entry name" value="PAN_3"/>
    <property type="match status" value="1"/>
</dbReference>
<comment type="caution">
    <text evidence="2">The sequence shown here is derived from an EMBL/GenBank/DDBJ whole genome shotgun (WGS) entry which is preliminary data.</text>
</comment>
<dbReference type="PANTHER" id="PTHR47629:SF4">
    <property type="entry name" value="PAN-3 DOMAIN-CONTAINING PROTEIN"/>
    <property type="match status" value="1"/>
</dbReference>
<proteinExistence type="predicted"/>
<dbReference type="InterPro" id="IPR016186">
    <property type="entry name" value="C-type_lectin-like/link_sf"/>
</dbReference>
<reference evidence="2" key="1">
    <citation type="submission" date="2022-11" db="EMBL/GenBank/DDBJ databases">
        <authorList>
            <person name="Kikuchi T."/>
        </authorList>
    </citation>
    <scope>NUCLEOTIDE SEQUENCE</scope>
    <source>
        <strain evidence="2">PS1010</strain>
    </source>
</reference>
<dbReference type="InterPro" id="IPR016187">
    <property type="entry name" value="CTDL_fold"/>
</dbReference>
<dbReference type="Gene3D" id="3.10.100.10">
    <property type="entry name" value="Mannose-Binding Protein A, subunit A"/>
    <property type="match status" value="1"/>
</dbReference>
<feature type="domain" description="C-type lectin" evidence="1">
    <location>
        <begin position="124"/>
        <end position="255"/>
    </location>
</feature>
<name>A0A9P1IN73_9PELO</name>
<organism evidence="2 3">
    <name type="scientific">Caenorhabditis angaria</name>
    <dbReference type="NCBI Taxonomy" id="860376"/>
    <lineage>
        <taxon>Eukaryota</taxon>
        <taxon>Metazoa</taxon>
        <taxon>Ecdysozoa</taxon>
        <taxon>Nematoda</taxon>
        <taxon>Chromadorea</taxon>
        <taxon>Rhabditida</taxon>
        <taxon>Rhabditina</taxon>
        <taxon>Rhabditomorpha</taxon>
        <taxon>Rhabditoidea</taxon>
        <taxon>Rhabditidae</taxon>
        <taxon>Peloderinae</taxon>
        <taxon>Caenorhabditis</taxon>
    </lineage>
</organism>
<dbReference type="OrthoDB" id="5851526at2759"/>
<keyword evidence="3" id="KW-1185">Reference proteome</keyword>
<dbReference type="Proteomes" id="UP001152747">
    <property type="component" value="Unassembled WGS sequence"/>
</dbReference>
<dbReference type="AlphaFoldDB" id="A0A9P1IN73"/>